<dbReference type="Proteomes" id="UP000198386">
    <property type="component" value="Unassembled WGS sequence"/>
</dbReference>
<evidence type="ECO:0000313" key="3">
    <source>
        <dbReference type="Proteomes" id="UP000198386"/>
    </source>
</evidence>
<gene>
    <name evidence="2" type="ORF">SAMN04488107_3977</name>
</gene>
<keyword evidence="1" id="KW-0812">Transmembrane</keyword>
<reference evidence="3" key="1">
    <citation type="submission" date="2017-06" db="EMBL/GenBank/DDBJ databases">
        <authorList>
            <person name="Varghese N."/>
            <person name="Submissions S."/>
        </authorList>
    </citation>
    <scope>NUCLEOTIDE SEQUENCE [LARGE SCALE GENOMIC DNA]</scope>
    <source>
        <strain evidence="3">DSM 45423</strain>
    </source>
</reference>
<accession>A0A239HRL0</accession>
<organism evidence="2 3">
    <name type="scientific">Geodermatophilus saharensis</name>
    <dbReference type="NCBI Taxonomy" id="1137994"/>
    <lineage>
        <taxon>Bacteria</taxon>
        <taxon>Bacillati</taxon>
        <taxon>Actinomycetota</taxon>
        <taxon>Actinomycetes</taxon>
        <taxon>Geodermatophilales</taxon>
        <taxon>Geodermatophilaceae</taxon>
        <taxon>Geodermatophilus</taxon>
    </lineage>
</organism>
<dbReference type="AlphaFoldDB" id="A0A239HRL0"/>
<proteinExistence type="predicted"/>
<sequence>MPTRTARPAAGLLLLAALSGLAHLAVGWFYLAGGLVVPGAVLIPLWLLWLGLAAWLARSALRGSWWTPVVPVLAATVFVLVLVVGEQALGWQA</sequence>
<evidence type="ECO:0000256" key="1">
    <source>
        <dbReference type="SAM" id="Phobius"/>
    </source>
</evidence>
<protein>
    <submittedName>
        <fullName evidence="2">Uncharacterized protein</fullName>
    </submittedName>
</protein>
<evidence type="ECO:0000313" key="2">
    <source>
        <dbReference type="EMBL" id="SNS83861.1"/>
    </source>
</evidence>
<dbReference type="EMBL" id="FZOH01000009">
    <property type="protein sequence ID" value="SNS83861.1"/>
    <property type="molecule type" value="Genomic_DNA"/>
</dbReference>
<keyword evidence="1" id="KW-0472">Membrane</keyword>
<feature type="transmembrane region" description="Helical" evidence="1">
    <location>
        <begin position="34"/>
        <end position="57"/>
    </location>
</feature>
<keyword evidence="3" id="KW-1185">Reference proteome</keyword>
<name>A0A239HRL0_9ACTN</name>
<feature type="transmembrane region" description="Helical" evidence="1">
    <location>
        <begin position="69"/>
        <end position="89"/>
    </location>
</feature>
<dbReference type="RefSeq" id="WP_089405635.1">
    <property type="nucleotide sequence ID" value="NZ_FZOH01000009.1"/>
</dbReference>
<keyword evidence="1" id="KW-1133">Transmembrane helix</keyword>